<evidence type="ECO:0000313" key="3">
    <source>
        <dbReference type="Proteomes" id="UP001295423"/>
    </source>
</evidence>
<feature type="region of interest" description="Disordered" evidence="1">
    <location>
        <begin position="544"/>
        <end position="573"/>
    </location>
</feature>
<dbReference type="Proteomes" id="UP001295423">
    <property type="component" value="Unassembled WGS sequence"/>
</dbReference>
<dbReference type="EMBL" id="CAKOGP040002202">
    <property type="protein sequence ID" value="CAJ1964781.1"/>
    <property type="molecule type" value="Genomic_DNA"/>
</dbReference>
<dbReference type="AlphaFoldDB" id="A0AAD2G9D4"/>
<feature type="region of interest" description="Disordered" evidence="1">
    <location>
        <begin position="1"/>
        <end position="41"/>
    </location>
</feature>
<accession>A0AAD2G9D4</accession>
<feature type="compositionally biased region" description="Basic residues" evidence="1">
    <location>
        <begin position="393"/>
        <end position="405"/>
    </location>
</feature>
<feature type="compositionally biased region" description="Basic and acidic residues" evidence="1">
    <location>
        <begin position="440"/>
        <end position="460"/>
    </location>
</feature>
<protein>
    <submittedName>
        <fullName evidence="2">Uncharacterized protein</fullName>
    </submittedName>
</protein>
<feature type="compositionally biased region" description="Basic residues" evidence="1">
    <location>
        <begin position="17"/>
        <end position="27"/>
    </location>
</feature>
<organism evidence="2 3">
    <name type="scientific">Cylindrotheca closterium</name>
    <dbReference type="NCBI Taxonomy" id="2856"/>
    <lineage>
        <taxon>Eukaryota</taxon>
        <taxon>Sar</taxon>
        <taxon>Stramenopiles</taxon>
        <taxon>Ochrophyta</taxon>
        <taxon>Bacillariophyta</taxon>
        <taxon>Bacillariophyceae</taxon>
        <taxon>Bacillariophycidae</taxon>
        <taxon>Bacillariales</taxon>
        <taxon>Bacillariaceae</taxon>
        <taxon>Cylindrotheca</taxon>
    </lineage>
</organism>
<feature type="compositionally biased region" description="Low complexity" evidence="1">
    <location>
        <begin position="32"/>
        <end position="41"/>
    </location>
</feature>
<sequence length="573" mass="65034">MGQQQSQDIGEMPKLKPGGRRRGRRNMGQKMSSFVRSNSSRFNVHGDDEVEHLDEKIKIYKKELERLVAFGEAKQQEHHAELGKMDNELYRKRVELHRLGESAKVFFTFWDYVKIVQRATPTVWSPETMTFIESESDTSESSYTTDDLTPVPPSPKAPRGKSPRTRTKKSPGRPKRKESLRKKRQFSRKEEKRGMIISRSSTDMTFTIFGFFEAYLLRRLHLALLLKNQSTMQRHRWNDIIVYCYDEIPATKRDTEQAKAWLDYLKTVTPNYKKQLKETFEHFLALQDKLMYQLRAPEDRPKELEAQNAFHTIEEAPLDDEITRTLPTITQTSSGTIDFEDQDDAPTSAFSYKIPAEEAALPSAPPPQVEGRIYATSEFNTGTTGMTPEVRSRKSKTKPRKRKSGNLKVSAHNRVFESKSGSSDSGSDFGSSDDDLGDNSGKEKEKAAKNNDVKEKDTGKRRSKWSMSWKVPALDSDSDHASGDELKMSADNSAVGNEYGRLSMRDDDDNDDDRFDFVSQEANQQPMASSALAGGASMMLMQKSIRAQQTQSKPDSQQHFQLNTAGSDDAVDA</sequence>
<reference evidence="2" key="1">
    <citation type="submission" date="2023-08" db="EMBL/GenBank/DDBJ databases">
        <authorList>
            <person name="Audoor S."/>
            <person name="Bilcke G."/>
        </authorList>
    </citation>
    <scope>NUCLEOTIDE SEQUENCE</scope>
</reference>
<evidence type="ECO:0000256" key="1">
    <source>
        <dbReference type="SAM" id="MobiDB-lite"/>
    </source>
</evidence>
<comment type="caution">
    <text evidence="2">The sequence shown here is derived from an EMBL/GenBank/DDBJ whole genome shotgun (WGS) entry which is preliminary data.</text>
</comment>
<name>A0AAD2G9D4_9STRA</name>
<keyword evidence="3" id="KW-1185">Reference proteome</keyword>
<feature type="region of interest" description="Disordered" evidence="1">
    <location>
        <begin position="135"/>
        <end position="192"/>
    </location>
</feature>
<feature type="compositionally biased region" description="Polar residues" evidence="1">
    <location>
        <begin position="545"/>
        <end position="566"/>
    </location>
</feature>
<feature type="compositionally biased region" description="Low complexity" evidence="1">
    <location>
        <begin position="418"/>
        <end position="430"/>
    </location>
</feature>
<feature type="compositionally biased region" description="Basic residues" evidence="1">
    <location>
        <begin position="158"/>
        <end position="186"/>
    </location>
</feature>
<evidence type="ECO:0000313" key="2">
    <source>
        <dbReference type="EMBL" id="CAJ1964781.1"/>
    </source>
</evidence>
<feature type="region of interest" description="Disordered" evidence="1">
    <location>
        <begin position="378"/>
        <end position="515"/>
    </location>
</feature>
<proteinExistence type="predicted"/>
<feature type="compositionally biased region" description="Basic and acidic residues" evidence="1">
    <location>
        <begin position="477"/>
        <end position="488"/>
    </location>
</feature>
<gene>
    <name evidence="2" type="ORF">CYCCA115_LOCUS20790</name>
</gene>